<evidence type="ECO:0000313" key="3">
    <source>
        <dbReference type="Proteomes" id="UP001327560"/>
    </source>
</evidence>
<accession>A0AAQ3QDV4</accession>
<keyword evidence="3" id="KW-1185">Reference proteome</keyword>
<dbReference type="InterPro" id="IPR050466">
    <property type="entry name" value="Carboxylest/Gibb_receptor"/>
</dbReference>
<evidence type="ECO:0000313" key="2">
    <source>
        <dbReference type="EMBL" id="WOL05881.1"/>
    </source>
</evidence>
<dbReference type="InterPro" id="IPR013094">
    <property type="entry name" value="AB_hydrolase_3"/>
</dbReference>
<dbReference type="InterPro" id="IPR029058">
    <property type="entry name" value="AB_hydrolase_fold"/>
</dbReference>
<dbReference type="Proteomes" id="UP001327560">
    <property type="component" value="Chromosome 4"/>
</dbReference>
<gene>
    <name evidence="2" type="ORF">Cni_G14612</name>
</gene>
<evidence type="ECO:0000259" key="1">
    <source>
        <dbReference type="Pfam" id="PF07859"/>
    </source>
</evidence>
<dbReference type="Pfam" id="PF07859">
    <property type="entry name" value="Abhydrolase_3"/>
    <property type="match status" value="1"/>
</dbReference>
<reference evidence="2 3" key="1">
    <citation type="submission" date="2023-10" db="EMBL/GenBank/DDBJ databases">
        <title>Chromosome-scale genome assembly provides insights into flower coloration mechanisms of Canna indica.</title>
        <authorList>
            <person name="Li C."/>
        </authorList>
    </citation>
    <scope>NUCLEOTIDE SEQUENCE [LARGE SCALE GENOMIC DNA]</scope>
    <source>
        <tissue evidence="2">Flower</tissue>
    </source>
</reference>
<dbReference type="GO" id="GO:0016787">
    <property type="term" value="F:hydrolase activity"/>
    <property type="evidence" value="ECO:0007669"/>
    <property type="project" value="InterPro"/>
</dbReference>
<organism evidence="2 3">
    <name type="scientific">Canna indica</name>
    <name type="common">Indian-shot</name>
    <dbReference type="NCBI Taxonomy" id="4628"/>
    <lineage>
        <taxon>Eukaryota</taxon>
        <taxon>Viridiplantae</taxon>
        <taxon>Streptophyta</taxon>
        <taxon>Embryophyta</taxon>
        <taxon>Tracheophyta</taxon>
        <taxon>Spermatophyta</taxon>
        <taxon>Magnoliopsida</taxon>
        <taxon>Liliopsida</taxon>
        <taxon>Zingiberales</taxon>
        <taxon>Cannaceae</taxon>
        <taxon>Canna</taxon>
    </lineage>
</organism>
<dbReference type="PANTHER" id="PTHR23024">
    <property type="entry name" value="ARYLACETAMIDE DEACETYLASE"/>
    <property type="match status" value="1"/>
</dbReference>
<sequence>MASSSAAPMPAVAHDFSPFFRVYEDGSVERMTIEEQIPASFDSCTGVTSKDISISADVPARLYLPKIAAAASPNKLPLVVYFRGGGFCMMSLSTPILHNHLNAFAAASNVVLLHVNYRRAPEHRIPVPYEDSWAAVEWAASHRGGDGPEPWLADHVDFDRVFLAGESAGANIAHNLAMRAAERELPGGVRLSGIVLVQPYFWGTESTPSAEANPEMTAKLDRLWPMLCPTSASGNDDPRVNPVAPGAPSLAGLGCERVLVCAAEKDAMRDWARIYYEALRRSGWRGEAEMYESAGEDHGFYLHDPDGENASLLLGRIAAFLS</sequence>
<dbReference type="PANTHER" id="PTHR23024:SF458">
    <property type="entry name" value="ALPHA_BETA HYDROLASE FOLD-3 DOMAIN-CONTAINING PROTEIN"/>
    <property type="match status" value="1"/>
</dbReference>
<name>A0AAQ3QDV4_9LILI</name>
<protein>
    <submittedName>
        <fullName evidence="2">2-hydroxyisoflavanone dehydratase-like</fullName>
    </submittedName>
</protein>
<dbReference type="EMBL" id="CP136893">
    <property type="protein sequence ID" value="WOL05881.1"/>
    <property type="molecule type" value="Genomic_DNA"/>
</dbReference>
<dbReference type="AlphaFoldDB" id="A0AAQ3QDV4"/>
<feature type="domain" description="Alpha/beta hydrolase fold-3" evidence="1">
    <location>
        <begin position="79"/>
        <end position="301"/>
    </location>
</feature>
<proteinExistence type="predicted"/>
<dbReference type="SUPFAM" id="SSF53474">
    <property type="entry name" value="alpha/beta-Hydrolases"/>
    <property type="match status" value="1"/>
</dbReference>
<dbReference type="Gene3D" id="3.40.50.1820">
    <property type="entry name" value="alpha/beta hydrolase"/>
    <property type="match status" value="1"/>
</dbReference>